<name>A0ABP0XV12_9ROSI</name>
<reference evidence="1 2" key="1">
    <citation type="submission" date="2024-03" db="EMBL/GenBank/DDBJ databases">
        <authorList>
            <person name="Gkanogiannis A."/>
            <person name="Becerra Lopez-Lavalle L."/>
        </authorList>
    </citation>
    <scope>NUCLEOTIDE SEQUENCE [LARGE SCALE GENOMIC DNA]</scope>
</reference>
<keyword evidence="2" id="KW-1185">Reference proteome</keyword>
<accession>A0ABP0XV12</accession>
<organism evidence="1 2">
    <name type="scientific">Citrullus colocynthis</name>
    <name type="common">colocynth</name>
    <dbReference type="NCBI Taxonomy" id="252529"/>
    <lineage>
        <taxon>Eukaryota</taxon>
        <taxon>Viridiplantae</taxon>
        <taxon>Streptophyta</taxon>
        <taxon>Embryophyta</taxon>
        <taxon>Tracheophyta</taxon>
        <taxon>Spermatophyta</taxon>
        <taxon>Magnoliopsida</taxon>
        <taxon>eudicotyledons</taxon>
        <taxon>Gunneridae</taxon>
        <taxon>Pentapetalae</taxon>
        <taxon>rosids</taxon>
        <taxon>fabids</taxon>
        <taxon>Cucurbitales</taxon>
        <taxon>Cucurbitaceae</taxon>
        <taxon>Benincaseae</taxon>
        <taxon>Citrullus</taxon>
    </lineage>
</organism>
<gene>
    <name evidence="1" type="ORF">CITCOLO1_LOCUS2184</name>
</gene>
<protein>
    <submittedName>
        <fullName evidence="1">Uncharacterized protein</fullName>
    </submittedName>
</protein>
<evidence type="ECO:0000313" key="1">
    <source>
        <dbReference type="EMBL" id="CAK9310553.1"/>
    </source>
</evidence>
<proteinExistence type="predicted"/>
<dbReference type="EMBL" id="OZ021735">
    <property type="protein sequence ID" value="CAK9310553.1"/>
    <property type="molecule type" value="Genomic_DNA"/>
</dbReference>
<evidence type="ECO:0000313" key="2">
    <source>
        <dbReference type="Proteomes" id="UP001642487"/>
    </source>
</evidence>
<dbReference type="Proteomes" id="UP001642487">
    <property type="component" value="Chromosome 1"/>
</dbReference>
<sequence>MQFMLMRHDFSNGVNHGFFSSNPNFELCWLIPFRSGGFSGGQIQFKLKPIGIRHLIEKLKGELEVIEFGRFRGA</sequence>